<keyword evidence="4" id="KW-1185">Reference proteome</keyword>
<protein>
    <submittedName>
        <fullName evidence="3">Uncharacterized protein</fullName>
    </submittedName>
</protein>
<organism evidence="3 4">
    <name type="scientific">Nephila pilipes</name>
    <name type="common">Giant wood spider</name>
    <name type="synonym">Nephila maculata</name>
    <dbReference type="NCBI Taxonomy" id="299642"/>
    <lineage>
        <taxon>Eukaryota</taxon>
        <taxon>Metazoa</taxon>
        <taxon>Ecdysozoa</taxon>
        <taxon>Arthropoda</taxon>
        <taxon>Chelicerata</taxon>
        <taxon>Arachnida</taxon>
        <taxon>Araneae</taxon>
        <taxon>Araneomorphae</taxon>
        <taxon>Entelegynae</taxon>
        <taxon>Araneoidea</taxon>
        <taxon>Nephilidae</taxon>
        <taxon>Nephila</taxon>
    </lineage>
</organism>
<reference evidence="3" key="1">
    <citation type="submission" date="2020-08" db="EMBL/GenBank/DDBJ databases">
        <title>Multicomponent nature underlies the extraordinary mechanical properties of spider dragline silk.</title>
        <authorList>
            <person name="Kono N."/>
            <person name="Nakamura H."/>
            <person name="Mori M."/>
            <person name="Yoshida Y."/>
            <person name="Ohtoshi R."/>
            <person name="Malay A.D."/>
            <person name="Moran D.A.P."/>
            <person name="Tomita M."/>
            <person name="Numata K."/>
            <person name="Arakawa K."/>
        </authorList>
    </citation>
    <scope>NUCLEOTIDE SEQUENCE</scope>
</reference>
<dbReference type="Proteomes" id="UP000887013">
    <property type="component" value="Unassembled WGS sequence"/>
</dbReference>
<feature type="region of interest" description="Disordered" evidence="1">
    <location>
        <begin position="53"/>
        <end position="76"/>
    </location>
</feature>
<comment type="caution">
    <text evidence="3">The sequence shown here is derived from an EMBL/GenBank/DDBJ whole genome shotgun (WGS) entry which is preliminary data.</text>
</comment>
<proteinExistence type="predicted"/>
<evidence type="ECO:0000313" key="3">
    <source>
        <dbReference type="EMBL" id="GFU22634.1"/>
    </source>
</evidence>
<accession>A0A8X6QHP9</accession>
<dbReference type="EMBL" id="BMAW01031756">
    <property type="protein sequence ID" value="GFU22634.1"/>
    <property type="molecule type" value="Genomic_DNA"/>
</dbReference>
<gene>
    <name evidence="3" type="ORF">NPIL_457461</name>
    <name evidence="2" type="ORF">NPIL_687481</name>
</gene>
<sequence length="76" mass="8348">MVTVPRSNYAQGLNAKQFSVIPLILLQETGDSTEQAERSGKHGNLLLRHCATKGGAQHNRESQESGEGLRRTCQRS</sequence>
<name>A0A8X6QHP9_NEPPI</name>
<evidence type="ECO:0000313" key="4">
    <source>
        <dbReference type="Proteomes" id="UP000887013"/>
    </source>
</evidence>
<dbReference type="AlphaFoldDB" id="A0A8X6QHP9"/>
<dbReference type="EMBL" id="BMAW01124697">
    <property type="protein sequence ID" value="GFU09152.1"/>
    <property type="molecule type" value="Genomic_DNA"/>
</dbReference>
<evidence type="ECO:0000313" key="2">
    <source>
        <dbReference type="EMBL" id="GFU09152.1"/>
    </source>
</evidence>
<evidence type="ECO:0000256" key="1">
    <source>
        <dbReference type="SAM" id="MobiDB-lite"/>
    </source>
</evidence>
<feature type="compositionally biased region" description="Basic and acidic residues" evidence="1">
    <location>
        <begin position="58"/>
        <end position="70"/>
    </location>
</feature>